<dbReference type="GO" id="GO:0003677">
    <property type="term" value="F:DNA binding"/>
    <property type="evidence" value="ECO:0007669"/>
    <property type="project" value="UniProtKB-KW"/>
</dbReference>
<name>I0YUW6_COCSC</name>
<dbReference type="Pfam" id="PF00847">
    <property type="entry name" value="AP2"/>
    <property type="match status" value="1"/>
</dbReference>
<evidence type="ECO:0000313" key="8">
    <source>
        <dbReference type="EMBL" id="EIE22185.1"/>
    </source>
</evidence>
<keyword evidence="2" id="KW-0805">Transcription regulation</keyword>
<gene>
    <name evidence="8" type="ORF">COCSUDRAFT_66493</name>
</gene>
<evidence type="ECO:0000313" key="9">
    <source>
        <dbReference type="Proteomes" id="UP000007264"/>
    </source>
</evidence>
<feature type="region of interest" description="Disordered" evidence="6">
    <location>
        <begin position="228"/>
        <end position="303"/>
    </location>
</feature>
<accession>I0YUW6</accession>
<dbReference type="PANTHER" id="PTHR31190">
    <property type="entry name" value="DNA-BINDING DOMAIN"/>
    <property type="match status" value="1"/>
</dbReference>
<feature type="region of interest" description="Disordered" evidence="6">
    <location>
        <begin position="63"/>
        <end position="197"/>
    </location>
</feature>
<evidence type="ECO:0000259" key="7">
    <source>
        <dbReference type="PROSITE" id="PS51032"/>
    </source>
</evidence>
<dbReference type="SMART" id="SM00380">
    <property type="entry name" value="AP2"/>
    <property type="match status" value="1"/>
</dbReference>
<sequence>MGEEGPGKLVSPFSSAQADISNTRQEQDACCSQPMYDSPAAADQKSLLVKPVSASALTKALSELSAPPSVTSEDVKPELCCSQPEAGQLVPASDSTALIAPQTPQPASLPAGSSSLDTHESDADEACCQDDGDSPAASQEAGEPADPASTAPHPSGEERPGKSKGFDPNAPKYRGVRQRPWGKWAAEIRDPRESKRKWLGTFDTAEDAARAYDAAAREIRADDAICNFPLDGAAPIPVPNQNSRRKKKPDSDGDGENKAKPKSERKAKKDKEKADSDCKGKRSRETTAAFSLPKSPPGKKMELPSFKMDKLDFRNKELPVFDEPVYGMSPPDAFYGLEFYGADIICPGSIMAMMSSSLGAQCGAEEMMTARDLDAAGPLHEDLMQMSLEDFEECSPSTGGMWAHYSMSVAQAL</sequence>
<feature type="domain" description="AP2/ERF" evidence="7">
    <location>
        <begin position="172"/>
        <end position="229"/>
    </location>
</feature>
<dbReference type="PROSITE" id="PS51032">
    <property type="entry name" value="AP2_ERF"/>
    <property type="match status" value="1"/>
</dbReference>
<evidence type="ECO:0000256" key="2">
    <source>
        <dbReference type="ARBA" id="ARBA00023015"/>
    </source>
</evidence>
<evidence type="ECO:0000256" key="1">
    <source>
        <dbReference type="ARBA" id="ARBA00004123"/>
    </source>
</evidence>
<reference evidence="8 9" key="1">
    <citation type="journal article" date="2012" name="Genome Biol.">
        <title>The genome of the polar eukaryotic microalga coccomyxa subellipsoidea reveals traits of cold adaptation.</title>
        <authorList>
            <person name="Blanc G."/>
            <person name="Agarkova I."/>
            <person name="Grimwood J."/>
            <person name="Kuo A."/>
            <person name="Brueggeman A."/>
            <person name="Dunigan D."/>
            <person name="Gurnon J."/>
            <person name="Ladunga I."/>
            <person name="Lindquist E."/>
            <person name="Lucas S."/>
            <person name="Pangilinan J."/>
            <person name="Proschold T."/>
            <person name="Salamov A."/>
            <person name="Schmutz J."/>
            <person name="Weeks D."/>
            <person name="Yamada T."/>
            <person name="Claverie J.M."/>
            <person name="Grigoriev I."/>
            <person name="Van Etten J."/>
            <person name="Lomsadze A."/>
            <person name="Borodovsky M."/>
        </authorList>
    </citation>
    <scope>NUCLEOTIDE SEQUENCE [LARGE SCALE GENOMIC DNA]</scope>
    <source>
        <strain evidence="8 9">C-169</strain>
    </source>
</reference>
<dbReference type="Proteomes" id="UP000007264">
    <property type="component" value="Unassembled WGS sequence"/>
</dbReference>
<proteinExistence type="predicted"/>
<dbReference type="KEGG" id="csl:COCSUDRAFT_66493"/>
<dbReference type="RefSeq" id="XP_005646729.1">
    <property type="nucleotide sequence ID" value="XM_005646672.1"/>
</dbReference>
<evidence type="ECO:0000256" key="6">
    <source>
        <dbReference type="SAM" id="MobiDB-lite"/>
    </source>
</evidence>
<feature type="region of interest" description="Disordered" evidence="6">
    <location>
        <begin position="1"/>
        <end position="37"/>
    </location>
</feature>
<evidence type="ECO:0000256" key="3">
    <source>
        <dbReference type="ARBA" id="ARBA00023125"/>
    </source>
</evidence>
<dbReference type="AlphaFoldDB" id="I0YUW6"/>
<evidence type="ECO:0000256" key="4">
    <source>
        <dbReference type="ARBA" id="ARBA00023163"/>
    </source>
</evidence>
<keyword evidence="9" id="KW-1185">Reference proteome</keyword>
<dbReference type="GeneID" id="17040171"/>
<dbReference type="InterPro" id="IPR001471">
    <property type="entry name" value="AP2/ERF_dom"/>
</dbReference>
<comment type="caution">
    <text evidence="8">The sequence shown here is derived from an EMBL/GenBank/DDBJ whole genome shotgun (WGS) entry which is preliminary data.</text>
</comment>
<dbReference type="InterPro" id="IPR036955">
    <property type="entry name" value="AP2/ERF_dom_sf"/>
</dbReference>
<evidence type="ECO:0000256" key="5">
    <source>
        <dbReference type="ARBA" id="ARBA00023242"/>
    </source>
</evidence>
<dbReference type="InterPro" id="IPR016177">
    <property type="entry name" value="DNA-bd_dom_sf"/>
</dbReference>
<keyword evidence="5" id="KW-0539">Nucleus</keyword>
<dbReference type="FunFam" id="3.30.730.10:FF:000001">
    <property type="entry name" value="Ethylene-responsive transcription factor 2"/>
    <property type="match status" value="1"/>
</dbReference>
<dbReference type="OrthoDB" id="515917at2759"/>
<dbReference type="eggNOG" id="ENOG502QV26">
    <property type="taxonomic scope" value="Eukaryota"/>
</dbReference>
<protein>
    <submittedName>
        <fullName evidence="8">AP2-domain-containing protein</fullName>
    </submittedName>
</protein>
<feature type="compositionally biased region" description="Basic and acidic residues" evidence="6">
    <location>
        <begin position="155"/>
        <end position="165"/>
    </location>
</feature>
<dbReference type="GO" id="GO:0009873">
    <property type="term" value="P:ethylene-activated signaling pathway"/>
    <property type="evidence" value="ECO:0007669"/>
    <property type="project" value="InterPro"/>
</dbReference>
<dbReference type="Gene3D" id="3.30.730.10">
    <property type="entry name" value="AP2/ERF domain"/>
    <property type="match status" value="1"/>
</dbReference>
<dbReference type="STRING" id="574566.I0YUW6"/>
<dbReference type="EMBL" id="AGSI01000010">
    <property type="protein sequence ID" value="EIE22185.1"/>
    <property type="molecule type" value="Genomic_DNA"/>
</dbReference>
<organism evidence="8 9">
    <name type="scientific">Coccomyxa subellipsoidea (strain C-169)</name>
    <name type="common">Green microalga</name>
    <dbReference type="NCBI Taxonomy" id="574566"/>
    <lineage>
        <taxon>Eukaryota</taxon>
        <taxon>Viridiplantae</taxon>
        <taxon>Chlorophyta</taxon>
        <taxon>core chlorophytes</taxon>
        <taxon>Trebouxiophyceae</taxon>
        <taxon>Trebouxiophyceae incertae sedis</taxon>
        <taxon>Coccomyxaceae</taxon>
        <taxon>Coccomyxa</taxon>
        <taxon>Coccomyxa subellipsoidea</taxon>
    </lineage>
</organism>
<dbReference type="PRINTS" id="PR00367">
    <property type="entry name" value="ETHRSPELEMNT"/>
</dbReference>
<feature type="compositionally biased region" description="Acidic residues" evidence="6">
    <location>
        <begin position="122"/>
        <end position="133"/>
    </location>
</feature>
<dbReference type="SUPFAM" id="SSF54171">
    <property type="entry name" value="DNA-binding domain"/>
    <property type="match status" value="1"/>
</dbReference>
<keyword evidence="3" id="KW-0238">DNA-binding</keyword>
<dbReference type="GO" id="GO:0003700">
    <property type="term" value="F:DNA-binding transcription factor activity"/>
    <property type="evidence" value="ECO:0007669"/>
    <property type="project" value="InterPro"/>
</dbReference>
<feature type="compositionally biased region" description="Basic and acidic residues" evidence="6">
    <location>
        <begin position="249"/>
        <end position="285"/>
    </location>
</feature>
<feature type="compositionally biased region" description="Polar residues" evidence="6">
    <location>
        <begin position="12"/>
        <end position="24"/>
    </location>
</feature>
<dbReference type="CDD" id="cd00018">
    <property type="entry name" value="AP2"/>
    <property type="match status" value="1"/>
</dbReference>
<dbReference type="GO" id="GO:0005634">
    <property type="term" value="C:nucleus"/>
    <property type="evidence" value="ECO:0007669"/>
    <property type="project" value="UniProtKB-SubCell"/>
</dbReference>
<dbReference type="InterPro" id="IPR044808">
    <property type="entry name" value="ERF_plant"/>
</dbReference>
<comment type="subcellular location">
    <subcellularLocation>
        <location evidence="1">Nucleus</location>
    </subcellularLocation>
</comment>
<keyword evidence="4" id="KW-0804">Transcription</keyword>